<sequence length="273" mass="29170">MKSSKRFHVSIFLLCIALQAIAVPVNATTASLVAAFLSAVPLFAASSIAAPTSPLNAYTNQNGIQTHNDFLAPPLIDTDCNSLERPPFCVNIDSPDTNDNNDEYPDVILSTPSDAGIDDVQVISARFLKRRGWSSPTVSELPTWSNTWDSVTSSVSNAVFSAKSWWYGDSGSSATVSAPVAIIEPDMPSLPASTKGGLWSTVTNWWNGDSTAVATFSTPAIDVLSSVPSEPANSNGFLSRLGNWWNGQSVSAPDMSVPELIMPDIPVLKFDTW</sequence>
<protein>
    <submittedName>
        <fullName evidence="2">Uncharacterized protein</fullName>
    </submittedName>
</protein>
<keyword evidence="3" id="KW-1185">Reference proteome</keyword>
<reference evidence="2 3" key="1">
    <citation type="journal article" date="2013" name="PLoS Genet.">
        <title>The genome and development-dependent transcriptomes of Pyronema confluens: a window into fungal evolution.</title>
        <authorList>
            <person name="Traeger S."/>
            <person name="Altegoer F."/>
            <person name="Freitag M."/>
            <person name="Gabaldon T."/>
            <person name="Kempken F."/>
            <person name="Kumar A."/>
            <person name="Marcet-Houben M."/>
            <person name="Poggeler S."/>
            <person name="Stajich J.E."/>
            <person name="Nowrousian M."/>
        </authorList>
    </citation>
    <scope>NUCLEOTIDE SEQUENCE [LARGE SCALE GENOMIC DNA]</scope>
    <source>
        <strain evidence="3">CBS 100304</strain>
        <tissue evidence="2">Vegetative mycelium</tissue>
    </source>
</reference>
<dbReference type="EMBL" id="HF935427">
    <property type="protein sequence ID" value="CCX30142.1"/>
    <property type="molecule type" value="Genomic_DNA"/>
</dbReference>
<gene>
    <name evidence="2" type="ORF">PCON_08244</name>
</gene>
<dbReference type="Proteomes" id="UP000018144">
    <property type="component" value="Unassembled WGS sequence"/>
</dbReference>
<evidence type="ECO:0000256" key="1">
    <source>
        <dbReference type="SAM" id="SignalP"/>
    </source>
</evidence>
<evidence type="ECO:0000313" key="2">
    <source>
        <dbReference type="EMBL" id="CCX30142.1"/>
    </source>
</evidence>
<evidence type="ECO:0000313" key="3">
    <source>
        <dbReference type="Proteomes" id="UP000018144"/>
    </source>
</evidence>
<accession>U4LF19</accession>
<organism evidence="2 3">
    <name type="scientific">Pyronema omphalodes (strain CBS 100304)</name>
    <name type="common">Pyronema confluens</name>
    <dbReference type="NCBI Taxonomy" id="1076935"/>
    <lineage>
        <taxon>Eukaryota</taxon>
        <taxon>Fungi</taxon>
        <taxon>Dikarya</taxon>
        <taxon>Ascomycota</taxon>
        <taxon>Pezizomycotina</taxon>
        <taxon>Pezizomycetes</taxon>
        <taxon>Pezizales</taxon>
        <taxon>Pyronemataceae</taxon>
        <taxon>Pyronema</taxon>
    </lineage>
</organism>
<keyword evidence="1" id="KW-0732">Signal</keyword>
<name>U4LF19_PYROM</name>
<feature type="signal peptide" evidence="1">
    <location>
        <begin position="1"/>
        <end position="22"/>
    </location>
</feature>
<feature type="chain" id="PRO_5004651535" evidence="1">
    <location>
        <begin position="23"/>
        <end position="273"/>
    </location>
</feature>
<proteinExistence type="predicted"/>
<dbReference type="AlphaFoldDB" id="U4LF19"/>